<dbReference type="InterPro" id="IPR013154">
    <property type="entry name" value="ADH-like_N"/>
</dbReference>
<evidence type="ECO:0000256" key="1">
    <source>
        <dbReference type="ARBA" id="ARBA00004123"/>
    </source>
</evidence>
<dbReference type="PANTHER" id="PTHR37534">
    <property type="entry name" value="TRANSCRIPTIONAL ACTIVATOR PROTEIN UGA3"/>
    <property type="match status" value="1"/>
</dbReference>
<dbReference type="PANTHER" id="PTHR37534:SF46">
    <property type="entry name" value="ZN(II)2CYS6 TRANSCRIPTION FACTOR (EUROFUNG)"/>
    <property type="match status" value="1"/>
</dbReference>
<dbReference type="AlphaFoldDB" id="A0A8H4LB49"/>
<dbReference type="SMART" id="SM00829">
    <property type="entry name" value="PKS_ER"/>
    <property type="match status" value="1"/>
</dbReference>
<dbReference type="InterPro" id="IPR021858">
    <property type="entry name" value="Fun_TF"/>
</dbReference>
<keyword evidence="2" id="KW-0539">Nucleus</keyword>
<feature type="domain" description="Enoyl reductase (ER)" evidence="3">
    <location>
        <begin position="16"/>
        <end position="164"/>
    </location>
</feature>
<proteinExistence type="predicted"/>
<organism evidence="4 5">
    <name type="scientific">Fusarium albosuccineum</name>
    <dbReference type="NCBI Taxonomy" id="1237068"/>
    <lineage>
        <taxon>Eukaryota</taxon>
        <taxon>Fungi</taxon>
        <taxon>Dikarya</taxon>
        <taxon>Ascomycota</taxon>
        <taxon>Pezizomycotina</taxon>
        <taxon>Sordariomycetes</taxon>
        <taxon>Hypocreomycetidae</taxon>
        <taxon>Hypocreales</taxon>
        <taxon>Nectriaceae</taxon>
        <taxon>Fusarium</taxon>
        <taxon>Fusarium decemcellulare species complex</taxon>
    </lineage>
</organism>
<dbReference type="Pfam" id="PF11951">
    <property type="entry name" value="Fungal_trans_2"/>
    <property type="match status" value="1"/>
</dbReference>
<keyword evidence="5" id="KW-1185">Reference proteome</keyword>
<evidence type="ECO:0000259" key="3">
    <source>
        <dbReference type="SMART" id="SM00829"/>
    </source>
</evidence>
<name>A0A8H4LB49_9HYPO</name>
<dbReference type="SUPFAM" id="SSF50129">
    <property type="entry name" value="GroES-like"/>
    <property type="match status" value="1"/>
</dbReference>
<dbReference type="InterPro" id="IPR011032">
    <property type="entry name" value="GroES-like_sf"/>
</dbReference>
<sequence length="463" mass="50697">MPSATFKQYWLPEKKGFDCLTLRDVPKEQPKFGQILVRVKAVSLNWRDGILAIGTYPFPGPDAVVPGSDGAGIVEEVGEGVTGWKVGDRVLANFTQDHIAGRLTHAVPAFDLILNFLPMAMESPALAEALMAYASGHLSSIDPSYTAVSLAARSNALGALSKTICPPNQETACSDTTLSACLILLTSEVCLGSHTSWYSHLVGAKHLITSAQSQPGQTSGPTIHGPEALKLTSEGRWVLRNFAFHDIIGSVTLGVKPLLNPDYLRDIVDEFDTYLGVAAGLLISISEITCLDAPTDTDTGCIPFRAYLDIEQELNSWQCPNDTPPAIEAVAYAYRGAALIHLYRKMRRQLQALHAASVLSTPLDRMSLETLEGKIQTQVSNTINIISDIPEDHVSESSLLFPLFIVGGETKVDSQMYTIRSRLQSSYHKRRFGNISRALEVLEDLWARRKTQKLMCGTLDWRK</sequence>
<dbReference type="GO" id="GO:0016491">
    <property type="term" value="F:oxidoreductase activity"/>
    <property type="evidence" value="ECO:0007669"/>
    <property type="project" value="InterPro"/>
</dbReference>
<gene>
    <name evidence="4" type="ORF">FALBO_7574</name>
</gene>
<dbReference type="Proteomes" id="UP000554235">
    <property type="component" value="Unassembled WGS sequence"/>
</dbReference>
<dbReference type="Gene3D" id="3.90.180.10">
    <property type="entry name" value="Medium-chain alcohol dehydrogenases, catalytic domain"/>
    <property type="match status" value="1"/>
</dbReference>
<comment type="caution">
    <text evidence="4">The sequence shown here is derived from an EMBL/GenBank/DDBJ whole genome shotgun (WGS) entry which is preliminary data.</text>
</comment>
<comment type="subcellular location">
    <subcellularLocation>
        <location evidence="1">Nucleus</location>
    </subcellularLocation>
</comment>
<dbReference type="GO" id="GO:0005634">
    <property type="term" value="C:nucleus"/>
    <property type="evidence" value="ECO:0007669"/>
    <property type="project" value="UniProtKB-SubCell"/>
</dbReference>
<dbReference type="EMBL" id="JAADYS010001013">
    <property type="protein sequence ID" value="KAF4465576.1"/>
    <property type="molecule type" value="Genomic_DNA"/>
</dbReference>
<evidence type="ECO:0000313" key="4">
    <source>
        <dbReference type="EMBL" id="KAF4465576.1"/>
    </source>
</evidence>
<dbReference type="Pfam" id="PF08240">
    <property type="entry name" value="ADH_N"/>
    <property type="match status" value="1"/>
</dbReference>
<dbReference type="OrthoDB" id="3509362at2759"/>
<evidence type="ECO:0000256" key="2">
    <source>
        <dbReference type="ARBA" id="ARBA00023242"/>
    </source>
</evidence>
<evidence type="ECO:0000313" key="5">
    <source>
        <dbReference type="Proteomes" id="UP000554235"/>
    </source>
</evidence>
<dbReference type="InterPro" id="IPR020843">
    <property type="entry name" value="ER"/>
</dbReference>
<reference evidence="4 5" key="1">
    <citation type="submission" date="2020-01" db="EMBL/GenBank/DDBJ databases">
        <title>Identification and distribution of gene clusters putatively required for synthesis of sphingolipid metabolism inhibitors in phylogenetically diverse species of the filamentous fungus Fusarium.</title>
        <authorList>
            <person name="Kim H.-S."/>
            <person name="Busman M."/>
            <person name="Brown D.W."/>
            <person name="Divon H."/>
            <person name="Uhlig S."/>
            <person name="Proctor R.H."/>
        </authorList>
    </citation>
    <scope>NUCLEOTIDE SEQUENCE [LARGE SCALE GENOMIC DNA]</scope>
    <source>
        <strain evidence="4 5">NRRL 20459</strain>
    </source>
</reference>
<protein>
    <recommendedName>
        <fullName evidence="3">Enoyl reductase (ER) domain-containing protein</fullName>
    </recommendedName>
</protein>
<accession>A0A8H4LB49</accession>